<dbReference type="InterPro" id="IPR013763">
    <property type="entry name" value="Cyclin-like_dom"/>
</dbReference>
<dbReference type="Proteomes" id="UP000027586">
    <property type="component" value="Unassembled WGS sequence"/>
</dbReference>
<keyword evidence="5" id="KW-1185">Reference proteome</keyword>
<dbReference type="SMART" id="SM00385">
    <property type="entry name" value="CYCLIN"/>
    <property type="match status" value="1"/>
</dbReference>
<feature type="domain" description="Cyclin-like" evidence="3">
    <location>
        <begin position="74"/>
        <end position="162"/>
    </location>
</feature>
<dbReference type="PANTHER" id="PTHR15615">
    <property type="match status" value="1"/>
</dbReference>
<dbReference type="InterPro" id="IPR013922">
    <property type="entry name" value="Cyclin_PHO80-like"/>
</dbReference>
<dbReference type="STRING" id="1263082.A0A068S7X4"/>
<evidence type="ECO:0000256" key="1">
    <source>
        <dbReference type="RuleBase" id="RU000383"/>
    </source>
</evidence>
<dbReference type="OrthoDB" id="10250320at2759"/>
<organism evidence="4 5">
    <name type="scientific">Lichtheimia corymbifera JMRC:FSU:9682</name>
    <dbReference type="NCBI Taxonomy" id="1263082"/>
    <lineage>
        <taxon>Eukaryota</taxon>
        <taxon>Fungi</taxon>
        <taxon>Fungi incertae sedis</taxon>
        <taxon>Mucoromycota</taxon>
        <taxon>Mucoromycotina</taxon>
        <taxon>Mucoromycetes</taxon>
        <taxon>Mucorales</taxon>
        <taxon>Lichtheimiaceae</taxon>
        <taxon>Lichtheimia</taxon>
    </lineage>
</organism>
<dbReference type="GO" id="GO:0000307">
    <property type="term" value="C:cyclin-dependent protein kinase holoenzyme complex"/>
    <property type="evidence" value="ECO:0007669"/>
    <property type="project" value="TreeGrafter"/>
</dbReference>
<comment type="caution">
    <text evidence="4">The sequence shown here is derived from an EMBL/GenBank/DDBJ whole genome shotgun (WGS) entry which is preliminary data.</text>
</comment>
<sequence>MLCTRSAINPLAAKQGIPPGFIDFASTSFDAIFYQRPLSSTTSRRDSQHSDSDEDDEPTPSPHRRSSHLPDFLPFIQLITEKCNVQPVQLVMALIYVQRFRATLPANYKAEPQAAHRIFAASLLVASKYSEDYSLSTRQLVRATGDVWTIKEMARMEMAFLQFLQWDLHIDSEEITRFLHSLNFDDTASILNNENVL</sequence>
<evidence type="ECO:0000313" key="4">
    <source>
        <dbReference type="EMBL" id="CDH58394.1"/>
    </source>
</evidence>
<gene>
    <name evidence="4" type="ORF">LCOR_09257.1</name>
</gene>
<reference evidence="4" key="1">
    <citation type="submission" date="2013-08" db="EMBL/GenBank/DDBJ databases">
        <title>Gene expansion shapes genome architecture in the human pathogen Lichtheimia corymbifera: an evolutionary genomics analysis in the ancient terrestrial Mucorales (Mucoromycotina).</title>
        <authorList>
            <person name="Schwartze V.U."/>
            <person name="Winter S."/>
            <person name="Shelest E."/>
            <person name="Marcet-Houben M."/>
            <person name="Horn F."/>
            <person name="Wehner S."/>
            <person name="Hoffmann K."/>
            <person name="Riege K."/>
            <person name="Sammeth M."/>
            <person name="Nowrousian M."/>
            <person name="Valiante V."/>
            <person name="Linde J."/>
            <person name="Jacobsen I.D."/>
            <person name="Marz M."/>
            <person name="Brakhage A.A."/>
            <person name="Gabaldon T."/>
            <person name="Bocker S."/>
            <person name="Voigt K."/>
        </authorList>
    </citation>
    <scope>NUCLEOTIDE SEQUENCE [LARGE SCALE GENOMIC DNA]</scope>
    <source>
        <strain evidence="4">FSU 9682</strain>
    </source>
</reference>
<evidence type="ECO:0000256" key="2">
    <source>
        <dbReference type="SAM" id="MobiDB-lite"/>
    </source>
</evidence>
<dbReference type="InterPro" id="IPR006671">
    <property type="entry name" value="Cyclin_N"/>
</dbReference>
<dbReference type="AlphaFoldDB" id="A0A068S7X4"/>
<dbReference type="Gene3D" id="1.10.472.10">
    <property type="entry name" value="Cyclin-like"/>
    <property type="match status" value="1"/>
</dbReference>
<dbReference type="GO" id="GO:0019901">
    <property type="term" value="F:protein kinase binding"/>
    <property type="evidence" value="ECO:0007669"/>
    <property type="project" value="InterPro"/>
</dbReference>
<evidence type="ECO:0000313" key="5">
    <source>
        <dbReference type="Proteomes" id="UP000027586"/>
    </source>
</evidence>
<dbReference type="Pfam" id="PF00134">
    <property type="entry name" value="Cyclin_N"/>
    <property type="match status" value="1"/>
</dbReference>
<accession>A0A068S7X4</accession>
<comment type="similarity">
    <text evidence="1">Belongs to the cyclin family.</text>
</comment>
<proteinExistence type="inferred from homology"/>
<name>A0A068S7X4_9FUNG</name>
<keyword evidence="1" id="KW-0195">Cyclin</keyword>
<dbReference type="GO" id="GO:0005634">
    <property type="term" value="C:nucleus"/>
    <property type="evidence" value="ECO:0007669"/>
    <property type="project" value="TreeGrafter"/>
</dbReference>
<dbReference type="VEuPathDB" id="FungiDB:LCOR_09257.1"/>
<evidence type="ECO:0000259" key="3">
    <source>
        <dbReference type="SMART" id="SM00385"/>
    </source>
</evidence>
<feature type="region of interest" description="Disordered" evidence="2">
    <location>
        <begin position="39"/>
        <end position="68"/>
    </location>
</feature>
<dbReference type="SUPFAM" id="SSF47954">
    <property type="entry name" value="Cyclin-like"/>
    <property type="match status" value="1"/>
</dbReference>
<dbReference type="PANTHER" id="PTHR15615:SF27">
    <property type="entry name" value="PHO85 CYCLIN CLG1"/>
    <property type="match status" value="1"/>
</dbReference>
<dbReference type="CDD" id="cd20557">
    <property type="entry name" value="CYCLIN_ScPCL1-like"/>
    <property type="match status" value="1"/>
</dbReference>
<dbReference type="GO" id="GO:0016538">
    <property type="term" value="F:cyclin-dependent protein serine/threonine kinase regulator activity"/>
    <property type="evidence" value="ECO:0007669"/>
    <property type="project" value="TreeGrafter"/>
</dbReference>
<dbReference type="InterPro" id="IPR036915">
    <property type="entry name" value="Cyclin-like_sf"/>
</dbReference>
<dbReference type="EMBL" id="CBTN010000056">
    <property type="protein sequence ID" value="CDH58394.1"/>
    <property type="molecule type" value="Genomic_DNA"/>
</dbReference>
<protein>
    <recommendedName>
        <fullName evidence="3">Cyclin-like domain-containing protein</fullName>
    </recommendedName>
</protein>